<evidence type="ECO:0000313" key="2">
    <source>
        <dbReference type="EMBL" id="RWR75062.1"/>
    </source>
</evidence>
<sequence>MGIVVNGEQSALQKHVAFFDRNKDGIGKKAFPRFPIYVENIHKAKHGSDSGVYDTEGRFVPSKFEDIFSKHAHSNKDSLTSQELNEMLKANRTPKDNAGRLAAWTEWKILFFLCKDKNGHRESCLRWKPLRKDGEGESIKKEEIIVNGEQSALQKHVAFFDRNKDGISYPSETFKGFRAIGCGWILSTVASLFINLGLSSRTVPKGKRALPCFPIYVENIRKAKHGSDSGAYDTQGRFVPSKFEDIFRKHAHSNPDSLTSKELDEMLKANQTPNDYAGRLASWTEWKILFFLCKDKNDLLHEDTPVRKDGEGESIKKEELSTVVNGEQSALQKHVAFFDRNKDGIVYPSETFQGFRAIGCGVILSTVASLFINMGLSSSTGKRAFPRFPIYVENIHKAKHGSDSGVYDTQGRFVPSKFEDIFCKHAHSNQDSLTSQELNEMLKANRTPKDKAGRLASWTEWKVLFFLCKDKNGLLHKDVVRAVYDGSLFEKMEKEKASRRRN</sequence>
<dbReference type="Proteomes" id="UP000283530">
    <property type="component" value="Unassembled WGS sequence"/>
</dbReference>
<dbReference type="GO" id="GO:0005509">
    <property type="term" value="F:calcium ion binding"/>
    <property type="evidence" value="ECO:0007669"/>
    <property type="project" value="TreeGrafter"/>
</dbReference>
<comment type="caution">
    <text evidence="2">The sequence shown here is derived from an EMBL/GenBank/DDBJ whole genome shotgun (WGS) entry which is preliminary data.</text>
</comment>
<proteinExistence type="inferred from homology"/>
<dbReference type="PANTHER" id="PTHR31495:SF1">
    <property type="entry name" value="INACTIVE PEROXYGENASE-LIKE PROTEIN-RELATED"/>
    <property type="match status" value="1"/>
</dbReference>
<reference evidence="2 3" key="1">
    <citation type="journal article" date="2019" name="Nat. Plants">
        <title>Stout camphor tree genome fills gaps in understanding of flowering plant genome evolution.</title>
        <authorList>
            <person name="Chaw S.M."/>
            <person name="Liu Y.C."/>
            <person name="Wu Y.W."/>
            <person name="Wang H.Y."/>
            <person name="Lin C.I."/>
            <person name="Wu C.S."/>
            <person name="Ke H.M."/>
            <person name="Chang L.Y."/>
            <person name="Hsu C.Y."/>
            <person name="Yang H.T."/>
            <person name="Sudianto E."/>
            <person name="Hsu M.H."/>
            <person name="Wu K.P."/>
            <person name="Wang L.N."/>
            <person name="Leebens-Mack J.H."/>
            <person name="Tsai I.J."/>
        </authorList>
    </citation>
    <scope>NUCLEOTIDE SEQUENCE [LARGE SCALE GENOMIC DNA]</scope>
    <source>
        <strain evidence="3">cv. Chaw 1501</strain>
        <tissue evidence="2">Young leaves</tissue>
    </source>
</reference>
<dbReference type="InterPro" id="IPR007736">
    <property type="entry name" value="Caleosin-related"/>
</dbReference>
<dbReference type="InterPro" id="IPR011992">
    <property type="entry name" value="EF-hand-dom_pair"/>
</dbReference>
<dbReference type="OrthoDB" id="640742at2759"/>
<evidence type="ECO:0000256" key="1">
    <source>
        <dbReference type="ARBA" id="ARBA00006765"/>
    </source>
</evidence>
<evidence type="ECO:0000313" key="3">
    <source>
        <dbReference type="Proteomes" id="UP000283530"/>
    </source>
</evidence>
<dbReference type="Pfam" id="PF05042">
    <property type="entry name" value="Caleosin"/>
    <property type="match status" value="3"/>
</dbReference>
<dbReference type="AlphaFoldDB" id="A0A443N967"/>
<dbReference type="STRING" id="337451.A0A443N967"/>
<gene>
    <name evidence="2" type="ORF">CKAN_00342600</name>
</gene>
<protein>
    <submittedName>
        <fullName evidence="2">Putative peroxygenase 4</fullName>
    </submittedName>
</protein>
<comment type="similarity">
    <text evidence="1">Belongs to the caleosin family.</text>
</comment>
<dbReference type="SUPFAM" id="SSF47473">
    <property type="entry name" value="EF-hand"/>
    <property type="match status" value="1"/>
</dbReference>
<name>A0A443N967_9MAGN</name>
<organism evidence="2 3">
    <name type="scientific">Cinnamomum micranthum f. kanehirae</name>
    <dbReference type="NCBI Taxonomy" id="337451"/>
    <lineage>
        <taxon>Eukaryota</taxon>
        <taxon>Viridiplantae</taxon>
        <taxon>Streptophyta</taxon>
        <taxon>Embryophyta</taxon>
        <taxon>Tracheophyta</taxon>
        <taxon>Spermatophyta</taxon>
        <taxon>Magnoliopsida</taxon>
        <taxon>Magnoliidae</taxon>
        <taxon>Laurales</taxon>
        <taxon>Lauraceae</taxon>
        <taxon>Cinnamomum</taxon>
    </lineage>
</organism>
<dbReference type="PANTHER" id="PTHR31495">
    <property type="entry name" value="PEROXYGENASE 3-RELATED"/>
    <property type="match status" value="1"/>
</dbReference>
<dbReference type="EMBL" id="QPKB01000001">
    <property type="protein sequence ID" value="RWR75062.1"/>
    <property type="molecule type" value="Genomic_DNA"/>
</dbReference>
<dbReference type="GO" id="GO:0004497">
    <property type="term" value="F:monooxygenase activity"/>
    <property type="evidence" value="ECO:0007669"/>
    <property type="project" value="TreeGrafter"/>
</dbReference>
<keyword evidence="3" id="KW-1185">Reference proteome</keyword>
<accession>A0A443N967</accession>